<comment type="caution">
    <text evidence="2">The sequence shown here is derived from an EMBL/GenBank/DDBJ whole genome shotgun (WGS) entry which is preliminary data.</text>
</comment>
<dbReference type="Proteomes" id="UP000598467">
    <property type="component" value="Unassembled WGS sequence"/>
</dbReference>
<proteinExistence type="predicted"/>
<name>A0A926NUN0_9HYPH</name>
<gene>
    <name evidence="2" type="ORF">HK439_15670</name>
</gene>
<organism evidence="2 3">
    <name type="scientific">Roseibium aggregatum</name>
    <dbReference type="NCBI Taxonomy" id="187304"/>
    <lineage>
        <taxon>Bacteria</taxon>
        <taxon>Pseudomonadati</taxon>
        <taxon>Pseudomonadota</taxon>
        <taxon>Alphaproteobacteria</taxon>
        <taxon>Hyphomicrobiales</taxon>
        <taxon>Stappiaceae</taxon>
        <taxon>Roseibium</taxon>
    </lineage>
</organism>
<evidence type="ECO:0000256" key="1">
    <source>
        <dbReference type="SAM" id="Phobius"/>
    </source>
</evidence>
<dbReference type="EMBL" id="JABFCZ010000017">
    <property type="protein sequence ID" value="MBD1547707.1"/>
    <property type="molecule type" value="Genomic_DNA"/>
</dbReference>
<dbReference type="RefSeq" id="WP_190292467.1">
    <property type="nucleotide sequence ID" value="NZ_JABFCZ010000017.1"/>
</dbReference>
<reference evidence="2" key="1">
    <citation type="submission" date="2020-05" db="EMBL/GenBank/DDBJ databases">
        <title>Identification of trans-AT polyketide cluster in two marine bacteria, producers of a novel glutaramide-containing polyketide sesbanimide D and analogs.</title>
        <authorList>
            <person name="Kacar D."/>
            <person name="Rodriguez P."/>
            <person name="Canedo L."/>
            <person name="Gonzalez E."/>
            <person name="Galan B."/>
            <person name="De La Calle F."/>
            <person name="Garcia J.L."/>
        </authorList>
    </citation>
    <scope>NUCLEOTIDE SEQUENCE</scope>
    <source>
        <strain evidence="2">PHM038</strain>
    </source>
</reference>
<evidence type="ECO:0000313" key="2">
    <source>
        <dbReference type="EMBL" id="MBD1547707.1"/>
    </source>
</evidence>
<protein>
    <recommendedName>
        <fullName evidence="4">Fibronectin-binding protein</fullName>
    </recommendedName>
</protein>
<keyword evidence="1" id="KW-0812">Transmembrane</keyword>
<accession>A0A926NUN0</accession>
<evidence type="ECO:0008006" key="4">
    <source>
        <dbReference type="Google" id="ProtNLM"/>
    </source>
</evidence>
<keyword evidence="1" id="KW-1133">Transmembrane helix</keyword>
<keyword evidence="1" id="KW-0472">Membrane</keyword>
<evidence type="ECO:0000313" key="3">
    <source>
        <dbReference type="Proteomes" id="UP000598467"/>
    </source>
</evidence>
<feature type="transmembrane region" description="Helical" evidence="1">
    <location>
        <begin position="21"/>
        <end position="42"/>
    </location>
</feature>
<sequence>MKLDIPAHDRAGRTFRAIFRGAVLAVTALLIQASVSFGLLPFDGQRAEAAFKAVYLANLEGTYAVDGRNTDGSRYSGRVFITVQGDTAHFRWEIAGQTYRGQGTLNGTVLTVDWGAQDPVVYQVNPDGSMDGVWAGGRASERLVRLK</sequence>
<dbReference type="AlphaFoldDB" id="A0A926NUN0"/>